<dbReference type="EMBL" id="BLLK01000022">
    <property type="protein sequence ID" value="GFH46573.1"/>
    <property type="molecule type" value="Genomic_DNA"/>
</dbReference>
<comment type="catalytic activity">
    <reaction evidence="1">
        <text>alpha-D-glucose 6-phosphate = beta-D-glucose 6-phosphate</text>
        <dbReference type="Rhea" id="RHEA:16249"/>
        <dbReference type="ChEBI" id="CHEBI:58225"/>
        <dbReference type="ChEBI" id="CHEBI:58247"/>
        <dbReference type="EC" id="5.1.3.15"/>
    </reaction>
</comment>
<evidence type="ECO:0000313" key="9">
    <source>
        <dbReference type="Proteomes" id="UP001054902"/>
    </source>
</evidence>
<name>A0AAD3CJ30_9STRA</name>
<proteinExistence type="inferred from homology"/>
<dbReference type="SUPFAM" id="SSF74650">
    <property type="entry name" value="Galactose mutarotase-like"/>
    <property type="match status" value="1"/>
</dbReference>
<feature type="binding site" evidence="7">
    <location>
        <position position="53"/>
    </location>
    <ligand>
        <name>substrate</name>
    </ligand>
</feature>
<dbReference type="Gene3D" id="2.70.98.10">
    <property type="match status" value="1"/>
</dbReference>
<feature type="active site" evidence="6">
    <location>
        <position position="155"/>
    </location>
</feature>
<dbReference type="InterPro" id="IPR011013">
    <property type="entry name" value="Gal_mutarotase_sf_dom"/>
</dbReference>
<evidence type="ECO:0000256" key="6">
    <source>
        <dbReference type="PIRSR" id="PIRSR016020-1"/>
    </source>
</evidence>
<dbReference type="InterPro" id="IPR008183">
    <property type="entry name" value="Aldose_1/G6P_1-epimerase"/>
</dbReference>
<dbReference type="Proteomes" id="UP001054902">
    <property type="component" value="Unassembled WGS sequence"/>
</dbReference>
<reference evidence="8 9" key="1">
    <citation type="journal article" date="2021" name="Sci. Rep.">
        <title>The genome of the diatom Chaetoceros tenuissimus carries an ancient integrated fragment of an extant virus.</title>
        <authorList>
            <person name="Hongo Y."/>
            <person name="Kimura K."/>
            <person name="Takaki Y."/>
            <person name="Yoshida Y."/>
            <person name="Baba S."/>
            <person name="Kobayashi G."/>
            <person name="Nagasaki K."/>
            <person name="Hano T."/>
            <person name="Tomaru Y."/>
        </authorList>
    </citation>
    <scope>NUCLEOTIDE SEQUENCE [LARGE SCALE GENOMIC DNA]</scope>
    <source>
        <strain evidence="8 9">NIES-3715</strain>
    </source>
</reference>
<protein>
    <recommendedName>
        <fullName evidence="3 5">glucose-6-phosphate 1-epimerase</fullName>
        <ecNumber evidence="3 5">5.1.3.15</ecNumber>
    </recommendedName>
</protein>
<keyword evidence="9" id="KW-1185">Reference proteome</keyword>
<evidence type="ECO:0000256" key="5">
    <source>
        <dbReference type="PIRNR" id="PIRNR016020"/>
    </source>
</evidence>
<evidence type="ECO:0000256" key="4">
    <source>
        <dbReference type="ARBA" id="ARBA00023235"/>
    </source>
</evidence>
<dbReference type="PANTHER" id="PTHR11122:SF13">
    <property type="entry name" value="GLUCOSE-6-PHOSPHATE 1-EPIMERASE"/>
    <property type="match status" value="1"/>
</dbReference>
<keyword evidence="4 5" id="KW-0413">Isomerase</keyword>
<feature type="active site" evidence="6">
    <location>
        <position position="273"/>
    </location>
</feature>
<dbReference type="InterPro" id="IPR025532">
    <property type="entry name" value="G6P_1-epimerase"/>
</dbReference>
<feature type="binding site" evidence="7">
    <location>
        <position position="72"/>
    </location>
    <ligand>
        <name>substrate</name>
    </ligand>
</feature>
<dbReference type="GO" id="GO:0047938">
    <property type="term" value="F:glucose-6-phosphate 1-epimerase activity"/>
    <property type="evidence" value="ECO:0007669"/>
    <property type="project" value="UniProtKB-UniRule"/>
</dbReference>
<dbReference type="AlphaFoldDB" id="A0AAD3CJ30"/>
<dbReference type="PIRSF" id="PIRSF016020">
    <property type="entry name" value="PHexose_mutarotase"/>
    <property type="match status" value="1"/>
</dbReference>
<evidence type="ECO:0000256" key="3">
    <source>
        <dbReference type="ARBA" id="ARBA00012083"/>
    </source>
</evidence>
<dbReference type="GO" id="GO:0005737">
    <property type="term" value="C:cytoplasm"/>
    <property type="evidence" value="ECO:0007669"/>
    <property type="project" value="TreeGrafter"/>
</dbReference>
<evidence type="ECO:0000256" key="1">
    <source>
        <dbReference type="ARBA" id="ARBA00001096"/>
    </source>
</evidence>
<dbReference type="GO" id="GO:0005975">
    <property type="term" value="P:carbohydrate metabolic process"/>
    <property type="evidence" value="ECO:0007669"/>
    <property type="project" value="InterPro"/>
</dbReference>
<comment type="similarity">
    <text evidence="2 5">Belongs to the glucose-6-phosphate 1-epimerase family.</text>
</comment>
<comment type="caution">
    <text evidence="8">The sequence shown here is derived from an EMBL/GenBank/DDBJ whole genome shotgun (WGS) entry which is preliminary data.</text>
</comment>
<gene>
    <name evidence="8" type="ORF">CTEN210_03047</name>
</gene>
<dbReference type="GO" id="GO:0030246">
    <property type="term" value="F:carbohydrate binding"/>
    <property type="evidence" value="ECO:0007669"/>
    <property type="project" value="UniProtKB-UniRule"/>
</dbReference>
<dbReference type="Pfam" id="PF01263">
    <property type="entry name" value="Aldose_epim"/>
    <property type="match status" value="1"/>
</dbReference>
<evidence type="ECO:0000313" key="8">
    <source>
        <dbReference type="EMBL" id="GFH46573.1"/>
    </source>
</evidence>
<organism evidence="8 9">
    <name type="scientific">Chaetoceros tenuissimus</name>
    <dbReference type="NCBI Taxonomy" id="426638"/>
    <lineage>
        <taxon>Eukaryota</taxon>
        <taxon>Sar</taxon>
        <taxon>Stramenopiles</taxon>
        <taxon>Ochrophyta</taxon>
        <taxon>Bacillariophyta</taxon>
        <taxon>Coscinodiscophyceae</taxon>
        <taxon>Chaetocerotophycidae</taxon>
        <taxon>Chaetocerotales</taxon>
        <taxon>Chaetocerotaceae</taxon>
        <taxon>Chaetoceros</taxon>
    </lineage>
</organism>
<dbReference type="InterPro" id="IPR014718">
    <property type="entry name" value="GH-type_carb-bd"/>
</dbReference>
<feature type="binding site" evidence="7">
    <location>
        <position position="77"/>
    </location>
    <ligand>
        <name>substrate</name>
    </ligand>
</feature>
<accession>A0AAD3CJ30</accession>
<evidence type="ECO:0000256" key="7">
    <source>
        <dbReference type="PIRSR" id="PIRSR016020-2"/>
    </source>
</evidence>
<sequence length="297" mass="32154">MSNEAVIINHSASGACAKVLPFGATVSSFVNAKGKEILFVSKLAKLDGSKATRGGIPLVFPQFGQPNKDMPQHGFLRNNYWKPGTPVDGEKECICDFTLDLKDVVNGRGEGVWKDESTVDCSITLTVKVSADALTTILTVENSGENAFDYQTLFHTYYQIEDGKALDTNICNVTGLAGYKRFDQLTSIETVQGDEPVAVEAELDCIFSPPENQSTLEVEVSTGASSKVLVHATAAADGEIVPVSVVVWNPFVEKSKKMGDFGDEEYHDMICVEPLVNASDKLQTGKKVSFLQKITCL</sequence>
<dbReference type="PANTHER" id="PTHR11122">
    <property type="entry name" value="APOSPORY-ASSOCIATED PROTEIN C-RELATED"/>
    <property type="match status" value="1"/>
</dbReference>
<dbReference type="EC" id="5.1.3.15" evidence="3 5"/>
<evidence type="ECO:0000256" key="2">
    <source>
        <dbReference type="ARBA" id="ARBA00005866"/>
    </source>
</evidence>